<keyword evidence="2" id="KW-1185">Reference proteome</keyword>
<name>A0ABU8WXB7_9BURK</name>
<dbReference type="Pfam" id="PF11171">
    <property type="entry name" value="DUF2958"/>
    <property type="match status" value="1"/>
</dbReference>
<accession>A0ABU8WXB7</accession>
<organism evidence="1 2">
    <name type="scientific">Variovorax rhizosphaerae</name>
    <dbReference type="NCBI Taxonomy" id="1836200"/>
    <lineage>
        <taxon>Bacteria</taxon>
        <taxon>Pseudomonadati</taxon>
        <taxon>Pseudomonadota</taxon>
        <taxon>Betaproteobacteria</taxon>
        <taxon>Burkholderiales</taxon>
        <taxon>Comamonadaceae</taxon>
        <taxon>Variovorax</taxon>
    </lineage>
</organism>
<evidence type="ECO:0000313" key="1">
    <source>
        <dbReference type="EMBL" id="MEJ8852167.1"/>
    </source>
</evidence>
<reference evidence="1 2" key="1">
    <citation type="submission" date="2024-03" db="EMBL/GenBank/DDBJ databases">
        <title>Novel species of the genus Variovorax.</title>
        <authorList>
            <person name="Liu Q."/>
            <person name="Xin Y.-H."/>
        </authorList>
    </citation>
    <scope>NUCLEOTIDE SEQUENCE [LARGE SCALE GENOMIC DNA]</scope>
    <source>
        <strain evidence="1 2">KACC 18900</strain>
    </source>
</reference>
<dbReference type="RefSeq" id="WP_340348063.1">
    <property type="nucleotide sequence ID" value="NZ_JBBKZT010000032.1"/>
</dbReference>
<comment type="caution">
    <text evidence="1">The sequence shown here is derived from an EMBL/GenBank/DDBJ whole genome shotgun (WGS) entry which is preliminary data.</text>
</comment>
<dbReference type="EMBL" id="JBBKZT010000032">
    <property type="protein sequence ID" value="MEJ8852167.1"/>
    <property type="molecule type" value="Genomic_DNA"/>
</dbReference>
<dbReference type="Proteomes" id="UP001385892">
    <property type="component" value="Unassembled WGS sequence"/>
</dbReference>
<sequence>MNASFLSDPLRAQLIATGRTAQALEDFDPLPVLKLFTPDATWLLTEPDGCGEIVFGLCDLELGFPEIVALSELIAVHVLIKRPINQDLHFHPDKPLSAYAHEARLHGRIQA</sequence>
<protein>
    <submittedName>
        <fullName evidence="1">DUF2958 domain-containing protein</fullName>
    </submittedName>
</protein>
<gene>
    <name evidence="1" type="ORF">WKW82_36445</name>
</gene>
<dbReference type="InterPro" id="IPR021341">
    <property type="entry name" value="DUF2958"/>
</dbReference>
<evidence type="ECO:0000313" key="2">
    <source>
        <dbReference type="Proteomes" id="UP001385892"/>
    </source>
</evidence>
<proteinExistence type="predicted"/>